<dbReference type="Proteomes" id="UP001162640">
    <property type="component" value="Unassembled WGS sequence"/>
</dbReference>
<accession>A0A9W6ZC71</accession>
<gene>
    <name evidence="1" type="ORF">TL16_g01083</name>
</gene>
<protein>
    <submittedName>
        <fullName evidence="1">Uncharacterized protein</fullName>
    </submittedName>
</protein>
<organism evidence="1 2">
    <name type="scientific">Triparma laevis f. inornata</name>
    <dbReference type="NCBI Taxonomy" id="1714386"/>
    <lineage>
        <taxon>Eukaryota</taxon>
        <taxon>Sar</taxon>
        <taxon>Stramenopiles</taxon>
        <taxon>Ochrophyta</taxon>
        <taxon>Bolidophyceae</taxon>
        <taxon>Parmales</taxon>
        <taxon>Triparmaceae</taxon>
        <taxon>Triparma</taxon>
    </lineage>
</organism>
<dbReference type="EMBL" id="BLQM01000022">
    <property type="protein sequence ID" value="GMH51762.1"/>
    <property type="molecule type" value="Genomic_DNA"/>
</dbReference>
<reference evidence="2" key="1">
    <citation type="journal article" date="2023" name="Commun. Biol.">
        <title>Genome analysis of Parmales, the sister group of diatoms, reveals the evolutionary specialization of diatoms from phago-mixotrophs to photoautotrophs.</title>
        <authorList>
            <person name="Ban H."/>
            <person name="Sato S."/>
            <person name="Yoshikawa S."/>
            <person name="Yamada K."/>
            <person name="Nakamura Y."/>
            <person name="Ichinomiya M."/>
            <person name="Sato N."/>
            <person name="Blanc-Mathieu R."/>
            <person name="Endo H."/>
            <person name="Kuwata A."/>
            <person name="Ogata H."/>
        </authorList>
    </citation>
    <scope>NUCLEOTIDE SEQUENCE [LARGE SCALE GENOMIC DNA]</scope>
</reference>
<comment type="caution">
    <text evidence="1">The sequence shown here is derived from an EMBL/GenBank/DDBJ whole genome shotgun (WGS) entry which is preliminary data.</text>
</comment>
<sequence>MGWLKREKFKAKELSINKPLTETTVRTKFKQHLAETSQASSPEEFLEFFFTNDECLDWFIYNDERDDEWGEGDDAELERYMKKR</sequence>
<proteinExistence type="predicted"/>
<name>A0A9W6ZC71_9STRA</name>
<dbReference type="AlphaFoldDB" id="A0A9W6ZC71"/>
<evidence type="ECO:0000313" key="1">
    <source>
        <dbReference type="EMBL" id="GMH51762.1"/>
    </source>
</evidence>
<evidence type="ECO:0000313" key="2">
    <source>
        <dbReference type="Proteomes" id="UP001162640"/>
    </source>
</evidence>